<dbReference type="Pfam" id="PF10405">
    <property type="entry name" value="BHD_3"/>
    <property type="match status" value="1"/>
</dbReference>
<dbReference type="Gene3D" id="3.30.70.2460">
    <property type="entry name" value="Rad4, beta-hairpin domain BHD3"/>
    <property type="match status" value="1"/>
</dbReference>
<feature type="domain" description="Rad4 beta-hairpin" evidence="9">
    <location>
        <begin position="507"/>
        <end position="581"/>
    </location>
</feature>
<dbReference type="Proteomes" id="UP001211907">
    <property type="component" value="Unassembled WGS sequence"/>
</dbReference>
<feature type="domain" description="Rad4 beta-hairpin" evidence="7">
    <location>
        <begin position="379"/>
        <end position="432"/>
    </location>
</feature>
<sequence>MKDANDIQDIDDEEEFEWEEIPAVEGCDMEQNSDESDTHETRTETREENEGETFEIEIQDDGNKYDVTTTTAKTSGKSKAQRQIRITQHRAHLLCLVAAARIRAKWIMCQEIYAIALSFVTQTSSVSTDTPSILQCLYSRFVENYSPENVDQTAAWSCDLLVANAASPSLPPNQRAIIFTALCHAANLRSRLVASLHPTPLSFAKKALNPRYNKVVFDDANDSIFSPDDSALPTNPQETDAIRLWTQVADSVTNEWINVCPNRGVVPYEVFEPAVTASDQEQLVYVIALSVENGNDDENFLPPFRDVTKSFSTRWASRIAKLRPKDENEENSEIVSGWWQMVVWLGSASIPSNFDFSSDALGKMAADIKEDLKIKKSLENEVMPSRFDGFKGNAIYALERHLTQSEVIYPTGQKYVIGNFKGEPVYPRSHVKDVLSAVTWRKQGRKISEGESPAKQVKARGTGNIKKKREIEIDRINNDSEVSEMTDLFGEWQTEAIMPEDLKNGKIPKNRFGNFEIFHSNMKPSWGVHVRTPGAAAVAKKLGIDYAPVMIGFEHHGGRATPTLDGIIIRKEDREILTDAVTADTEYFNSKANQKKSRQAILNWKKLVEKAVVMSNLKEKYL</sequence>
<evidence type="ECO:0000256" key="4">
    <source>
        <dbReference type="ARBA" id="ARBA00023204"/>
    </source>
</evidence>
<keyword evidence="3" id="KW-0227">DNA damage</keyword>
<dbReference type="SUPFAM" id="SSF54001">
    <property type="entry name" value="Cysteine proteinases"/>
    <property type="match status" value="1"/>
</dbReference>
<evidence type="ECO:0000256" key="2">
    <source>
        <dbReference type="ARBA" id="ARBA00009525"/>
    </source>
</evidence>
<dbReference type="GO" id="GO:0003697">
    <property type="term" value="F:single-stranded DNA binding"/>
    <property type="evidence" value="ECO:0007669"/>
    <property type="project" value="TreeGrafter"/>
</dbReference>
<dbReference type="EMBL" id="JADGJH010002974">
    <property type="protein sequence ID" value="KAJ3093812.1"/>
    <property type="molecule type" value="Genomic_DNA"/>
</dbReference>
<proteinExistence type="inferred from homology"/>
<evidence type="ECO:0000256" key="6">
    <source>
        <dbReference type="SAM" id="MobiDB-lite"/>
    </source>
</evidence>
<keyword evidence="5" id="KW-0539">Nucleus</keyword>
<evidence type="ECO:0000256" key="5">
    <source>
        <dbReference type="ARBA" id="ARBA00023242"/>
    </source>
</evidence>
<dbReference type="AlphaFoldDB" id="A0AAD5SQI2"/>
<organism evidence="10 11">
    <name type="scientific">Physocladia obscura</name>
    <dbReference type="NCBI Taxonomy" id="109957"/>
    <lineage>
        <taxon>Eukaryota</taxon>
        <taxon>Fungi</taxon>
        <taxon>Fungi incertae sedis</taxon>
        <taxon>Chytridiomycota</taxon>
        <taxon>Chytridiomycota incertae sedis</taxon>
        <taxon>Chytridiomycetes</taxon>
        <taxon>Chytridiales</taxon>
        <taxon>Chytriomycetaceae</taxon>
        <taxon>Physocladia</taxon>
    </lineage>
</organism>
<reference evidence="10" key="1">
    <citation type="submission" date="2020-05" db="EMBL/GenBank/DDBJ databases">
        <title>Phylogenomic resolution of chytrid fungi.</title>
        <authorList>
            <person name="Stajich J.E."/>
            <person name="Amses K."/>
            <person name="Simmons R."/>
            <person name="Seto K."/>
            <person name="Myers J."/>
            <person name="Bonds A."/>
            <person name="Quandt C.A."/>
            <person name="Barry K."/>
            <person name="Liu P."/>
            <person name="Grigoriev I."/>
            <person name="Longcore J.E."/>
            <person name="James T.Y."/>
        </authorList>
    </citation>
    <scope>NUCLEOTIDE SEQUENCE</scope>
    <source>
        <strain evidence="10">JEL0513</strain>
    </source>
</reference>
<dbReference type="InterPro" id="IPR042488">
    <property type="entry name" value="Rad4_BHD3_sf"/>
</dbReference>
<evidence type="ECO:0000313" key="11">
    <source>
        <dbReference type="Proteomes" id="UP001211907"/>
    </source>
</evidence>
<dbReference type="GO" id="GO:0006289">
    <property type="term" value="P:nucleotide-excision repair"/>
    <property type="evidence" value="ECO:0007669"/>
    <property type="project" value="InterPro"/>
</dbReference>
<dbReference type="GO" id="GO:0006298">
    <property type="term" value="P:mismatch repair"/>
    <property type="evidence" value="ECO:0007669"/>
    <property type="project" value="TreeGrafter"/>
</dbReference>
<dbReference type="GO" id="GO:0000111">
    <property type="term" value="C:nucleotide-excision repair factor 2 complex"/>
    <property type="evidence" value="ECO:0007669"/>
    <property type="project" value="TreeGrafter"/>
</dbReference>
<evidence type="ECO:0000259" key="7">
    <source>
        <dbReference type="SMART" id="SM01030"/>
    </source>
</evidence>
<dbReference type="InterPro" id="IPR038765">
    <property type="entry name" value="Papain-like_cys_pep_sf"/>
</dbReference>
<dbReference type="GO" id="GO:0071942">
    <property type="term" value="C:XPC complex"/>
    <property type="evidence" value="ECO:0007669"/>
    <property type="project" value="TreeGrafter"/>
</dbReference>
<comment type="caution">
    <text evidence="10">The sequence shown here is derived from an EMBL/GenBank/DDBJ whole genome shotgun (WGS) entry which is preliminary data.</text>
</comment>
<comment type="similarity">
    <text evidence="2">Belongs to the XPC family.</text>
</comment>
<dbReference type="Pfam" id="PF10403">
    <property type="entry name" value="BHD_1"/>
    <property type="match status" value="1"/>
</dbReference>
<evidence type="ECO:0000313" key="10">
    <source>
        <dbReference type="EMBL" id="KAJ3093812.1"/>
    </source>
</evidence>
<dbReference type="PANTHER" id="PTHR12135:SF0">
    <property type="entry name" value="DNA REPAIR PROTEIN COMPLEMENTING XP-C CELLS"/>
    <property type="match status" value="1"/>
</dbReference>
<dbReference type="InterPro" id="IPR018328">
    <property type="entry name" value="Rad4_beta-hairpin_dom3"/>
</dbReference>
<dbReference type="InterPro" id="IPR004583">
    <property type="entry name" value="DNA_repair_Rad4"/>
</dbReference>
<dbReference type="Gene3D" id="3.90.260.10">
    <property type="entry name" value="Transglutaminase-like"/>
    <property type="match status" value="2"/>
</dbReference>
<dbReference type="InterPro" id="IPR018327">
    <property type="entry name" value="BHD_2"/>
</dbReference>
<keyword evidence="4" id="KW-0234">DNA repair</keyword>
<evidence type="ECO:0008006" key="12">
    <source>
        <dbReference type="Google" id="ProtNLM"/>
    </source>
</evidence>
<dbReference type="Gene3D" id="2.20.20.110">
    <property type="entry name" value="Rad4, beta-hairpin domain BHD1"/>
    <property type="match status" value="1"/>
</dbReference>
<evidence type="ECO:0000256" key="1">
    <source>
        <dbReference type="ARBA" id="ARBA00004123"/>
    </source>
</evidence>
<dbReference type="SMART" id="SM01030">
    <property type="entry name" value="BHD_1"/>
    <property type="match status" value="1"/>
</dbReference>
<gene>
    <name evidence="10" type="ORF">HK100_006404</name>
</gene>
<evidence type="ECO:0000259" key="8">
    <source>
        <dbReference type="SMART" id="SM01031"/>
    </source>
</evidence>
<protein>
    <recommendedName>
        <fullName evidence="12">Rad4-domain-containing protein</fullName>
    </recommendedName>
</protein>
<feature type="region of interest" description="Disordered" evidence="6">
    <location>
        <begin position="1"/>
        <end position="55"/>
    </location>
</feature>
<dbReference type="GO" id="GO:0005737">
    <property type="term" value="C:cytoplasm"/>
    <property type="evidence" value="ECO:0007669"/>
    <property type="project" value="TreeGrafter"/>
</dbReference>
<evidence type="ECO:0000259" key="9">
    <source>
        <dbReference type="SMART" id="SM01032"/>
    </source>
</evidence>
<dbReference type="SMART" id="SM01031">
    <property type="entry name" value="BHD_2"/>
    <property type="match status" value="1"/>
</dbReference>
<comment type="subcellular location">
    <subcellularLocation>
        <location evidence="1">Nucleus</location>
    </subcellularLocation>
</comment>
<feature type="compositionally biased region" description="Basic and acidic residues" evidence="6">
    <location>
        <begin position="36"/>
        <end position="48"/>
    </location>
</feature>
<name>A0AAD5SQI2_9FUNG</name>
<dbReference type="InterPro" id="IPR018326">
    <property type="entry name" value="Rad4_beta-hairpin_dom1"/>
</dbReference>
<keyword evidence="11" id="KW-1185">Reference proteome</keyword>
<dbReference type="Pfam" id="PF10404">
    <property type="entry name" value="BHD_2"/>
    <property type="match status" value="1"/>
</dbReference>
<feature type="domain" description="Rad4 beta-hairpin" evidence="8">
    <location>
        <begin position="434"/>
        <end position="500"/>
    </location>
</feature>
<dbReference type="InterPro" id="IPR036985">
    <property type="entry name" value="Transglutaminase-like_sf"/>
</dbReference>
<dbReference type="PANTHER" id="PTHR12135">
    <property type="entry name" value="DNA REPAIR PROTEIN XP-C / RAD4"/>
    <property type="match status" value="1"/>
</dbReference>
<accession>A0AAD5SQI2</accession>
<dbReference type="GO" id="GO:0003684">
    <property type="term" value="F:damaged DNA binding"/>
    <property type="evidence" value="ECO:0007669"/>
    <property type="project" value="InterPro"/>
</dbReference>
<feature type="compositionally biased region" description="Acidic residues" evidence="6">
    <location>
        <begin position="1"/>
        <end position="35"/>
    </location>
</feature>
<evidence type="ECO:0000256" key="3">
    <source>
        <dbReference type="ARBA" id="ARBA00022763"/>
    </source>
</evidence>
<dbReference type="SMART" id="SM01032">
    <property type="entry name" value="BHD_3"/>
    <property type="match status" value="1"/>
</dbReference>